<dbReference type="KEGG" id="splu:LK06_000990"/>
<name>A0A221NT89_9ACTN</name>
<keyword evidence="2" id="KW-1185">Reference proteome</keyword>
<evidence type="ECO:0000313" key="2">
    <source>
        <dbReference type="Proteomes" id="UP000031501"/>
    </source>
</evidence>
<dbReference type="RefSeq" id="WP_043435083.1">
    <property type="nucleotide sequence ID" value="NZ_CP021080.1"/>
</dbReference>
<gene>
    <name evidence="1" type="ORF">LK07_02075</name>
</gene>
<dbReference type="AlphaFoldDB" id="A0A221NT89"/>
<sequence>MAAGRLHRAGPSGPHANCAWLVAVDLQNDIVALPTCPYAMTDSGPKAHAGSVGRIFPGLGESGTPGES</sequence>
<dbReference type="Proteomes" id="UP000031501">
    <property type="component" value="Chromosome"/>
</dbReference>
<protein>
    <submittedName>
        <fullName evidence="1">Uncharacterized protein</fullName>
    </submittedName>
</protein>
<proteinExistence type="predicted"/>
<evidence type="ECO:0000313" key="1">
    <source>
        <dbReference type="EMBL" id="ASN23008.1"/>
    </source>
</evidence>
<reference evidence="1 2" key="1">
    <citation type="submission" date="2017-07" db="EMBL/GenBank/DDBJ databases">
        <title>Genome sequence of Streptomyces pluripotens MUSC 137T.</title>
        <authorList>
            <person name="Ser H.-L."/>
            <person name="Lee L.-H."/>
        </authorList>
    </citation>
    <scope>NUCLEOTIDE SEQUENCE [LARGE SCALE GENOMIC DNA]</scope>
    <source>
        <strain evidence="1 2">MUSC 137</strain>
    </source>
</reference>
<dbReference type="STRING" id="1355015.LK06_000990"/>
<organism evidence="1 2">
    <name type="scientific">Streptomyces pluripotens</name>
    <dbReference type="NCBI Taxonomy" id="1355015"/>
    <lineage>
        <taxon>Bacteria</taxon>
        <taxon>Bacillati</taxon>
        <taxon>Actinomycetota</taxon>
        <taxon>Actinomycetes</taxon>
        <taxon>Kitasatosporales</taxon>
        <taxon>Streptomycetaceae</taxon>
        <taxon>Streptomyces</taxon>
    </lineage>
</organism>
<accession>A0A221NT89</accession>
<dbReference type="OrthoDB" id="3174612at2"/>
<dbReference type="EMBL" id="CP022433">
    <property type="protein sequence ID" value="ASN23008.1"/>
    <property type="molecule type" value="Genomic_DNA"/>
</dbReference>